<sequence>LEVEFDVPDGLAPRQLTREILEEKENLDKAALTAEYLRGALTQEEFAKERGVLADRYAKAFGRSD</sequence>
<organism evidence="1">
    <name type="scientific">marine sediment metagenome</name>
    <dbReference type="NCBI Taxonomy" id="412755"/>
    <lineage>
        <taxon>unclassified sequences</taxon>
        <taxon>metagenomes</taxon>
        <taxon>ecological metagenomes</taxon>
    </lineage>
</organism>
<feature type="non-terminal residue" evidence="1">
    <location>
        <position position="1"/>
    </location>
</feature>
<accession>X0VHQ0</accession>
<proteinExistence type="predicted"/>
<dbReference type="EMBL" id="BARS01027446">
    <property type="protein sequence ID" value="GAG11973.1"/>
    <property type="molecule type" value="Genomic_DNA"/>
</dbReference>
<gene>
    <name evidence="1" type="ORF">S01H1_43115</name>
</gene>
<comment type="caution">
    <text evidence="1">The sequence shown here is derived from an EMBL/GenBank/DDBJ whole genome shotgun (WGS) entry which is preliminary data.</text>
</comment>
<evidence type="ECO:0000313" key="1">
    <source>
        <dbReference type="EMBL" id="GAG11973.1"/>
    </source>
</evidence>
<protein>
    <submittedName>
        <fullName evidence="1">Uncharacterized protein</fullName>
    </submittedName>
</protein>
<name>X0VHQ0_9ZZZZ</name>
<dbReference type="AlphaFoldDB" id="X0VHQ0"/>
<reference evidence="1" key="1">
    <citation type="journal article" date="2014" name="Front. Microbiol.">
        <title>High frequency of phylogenetically diverse reductive dehalogenase-homologous genes in deep subseafloor sedimentary metagenomes.</title>
        <authorList>
            <person name="Kawai M."/>
            <person name="Futagami T."/>
            <person name="Toyoda A."/>
            <person name="Takaki Y."/>
            <person name="Nishi S."/>
            <person name="Hori S."/>
            <person name="Arai W."/>
            <person name="Tsubouchi T."/>
            <person name="Morono Y."/>
            <person name="Uchiyama I."/>
            <person name="Ito T."/>
            <person name="Fujiyama A."/>
            <person name="Inagaki F."/>
            <person name="Takami H."/>
        </authorList>
    </citation>
    <scope>NUCLEOTIDE SEQUENCE</scope>
    <source>
        <strain evidence="1">Expedition CK06-06</strain>
    </source>
</reference>